<dbReference type="GO" id="GO:0006950">
    <property type="term" value="P:response to stress"/>
    <property type="evidence" value="ECO:0007669"/>
    <property type="project" value="UniProtKB-ARBA"/>
</dbReference>
<dbReference type="AlphaFoldDB" id="A0A6J6LG29"/>
<gene>
    <name evidence="7" type="ORF">UFOPK2237_00997</name>
</gene>
<dbReference type="Gene3D" id="3.40.50.620">
    <property type="entry name" value="HUPs"/>
    <property type="match status" value="1"/>
</dbReference>
<evidence type="ECO:0000259" key="6">
    <source>
        <dbReference type="PROSITE" id="PS51645"/>
    </source>
</evidence>
<dbReference type="SUPFAM" id="SSF52425">
    <property type="entry name" value="Cryptochrome/photolyase, N-terminal domain"/>
    <property type="match status" value="1"/>
</dbReference>
<protein>
    <submittedName>
        <fullName evidence="7">Unannotated protein</fullName>
    </submittedName>
</protein>
<dbReference type="PRINTS" id="PR00147">
    <property type="entry name" value="DNAPHOTLYASE"/>
</dbReference>
<evidence type="ECO:0000256" key="1">
    <source>
        <dbReference type="ARBA" id="ARBA00001974"/>
    </source>
</evidence>
<dbReference type="Pfam" id="PF00875">
    <property type="entry name" value="DNA_photolyase"/>
    <property type="match status" value="1"/>
</dbReference>
<dbReference type="InterPro" id="IPR002081">
    <property type="entry name" value="Cryptochrome/DNA_photolyase_1"/>
</dbReference>
<evidence type="ECO:0000256" key="2">
    <source>
        <dbReference type="ARBA" id="ARBA00022630"/>
    </source>
</evidence>
<dbReference type="PANTHER" id="PTHR11455">
    <property type="entry name" value="CRYPTOCHROME"/>
    <property type="match status" value="1"/>
</dbReference>
<dbReference type="InterPro" id="IPR036155">
    <property type="entry name" value="Crypto/Photolyase_N_sf"/>
</dbReference>
<name>A0A6J6LG29_9ZZZZ</name>
<dbReference type="GO" id="GO:0009416">
    <property type="term" value="P:response to light stimulus"/>
    <property type="evidence" value="ECO:0007669"/>
    <property type="project" value="TreeGrafter"/>
</dbReference>
<dbReference type="Pfam" id="PF03441">
    <property type="entry name" value="FAD_binding_7"/>
    <property type="match status" value="1"/>
</dbReference>
<proteinExistence type="predicted"/>
<dbReference type="Gene3D" id="1.10.579.10">
    <property type="entry name" value="DNA Cyclobutane Dipyrimidine Photolyase, subunit A, domain 3"/>
    <property type="match status" value="1"/>
</dbReference>
<accession>A0A6J6LG29</accession>
<evidence type="ECO:0000256" key="4">
    <source>
        <dbReference type="ARBA" id="ARBA00022991"/>
    </source>
</evidence>
<keyword evidence="3" id="KW-0274">FAD</keyword>
<dbReference type="InterPro" id="IPR006050">
    <property type="entry name" value="DNA_photolyase_N"/>
</dbReference>
<feature type="region of interest" description="Disordered" evidence="5">
    <location>
        <begin position="452"/>
        <end position="479"/>
    </location>
</feature>
<dbReference type="SUPFAM" id="SSF48173">
    <property type="entry name" value="Cryptochrome/photolyase FAD-binding domain"/>
    <property type="match status" value="1"/>
</dbReference>
<evidence type="ECO:0000256" key="3">
    <source>
        <dbReference type="ARBA" id="ARBA00022827"/>
    </source>
</evidence>
<dbReference type="InterPro" id="IPR005101">
    <property type="entry name" value="Cryptochr/Photolyase_FAD-bd"/>
</dbReference>
<reference evidence="7" key="1">
    <citation type="submission" date="2020-05" db="EMBL/GenBank/DDBJ databases">
        <authorList>
            <person name="Chiriac C."/>
            <person name="Salcher M."/>
            <person name="Ghai R."/>
            <person name="Kavagutti S V."/>
        </authorList>
    </citation>
    <scope>NUCLEOTIDE SEQUENCE</scope>
</reference>
<dbReference type="PANTHER" id="PTHR11455:SF9">
    <property type="entry name" value="CRYPTOCHROME CIRCADIAN CLOCK 5 ISOFORM X1"/>
    <property type="match status" value="1"/>
</dbReference>
<sequence length="479" mass="53373">MLWFRRDLRIHDNPALVEAVEGAWADGDGNVVAVVLIDPNLWPGWGPGKQAYLIDSLRSLDESLGGNLVIRHGKAQDVIPAIAKEFGASAVHCAADYTGNGIARDNEAASRLSASGIEFVKTGSGYAVAPGRVAKDDGTYYKVYTPFYKRWMIHGWRAPAADPAKAPNWIGVDTCDGYPERPDTAGVEIPRAGEAAALELFETFLAGPIDTYDEDRNRPDLAGTSRLSIALKWGEIHPRTLLARLGDSKGHEVFRKEIAWREFYAEVSYQRPDTFTDYFNPLYAQMQYDTGKEADEKFAAWCEGRTGYPFVDAGMRQLRTEGWMHNRVRMVVASFLLKDLHIEWQRGANYFFDWLLDGDLASNSHGWQWTAGCGTDASPYYRVFNPIGQGIKFDPNGEYVRKYIPELAHIPGGAVHEPWNVPGAFDHGYPEPIVDHAAERLEALDRLSKLPKGVQVAQNPHDDDLKIRPVKKAANPKGK</sequence>
<keyword evidence="2" id="KW-0285">Flavoprotein</keyword>
<dbReference type="InterPro" id="IPR014729">
    <property type="entry name" value="Rossmann-like_a/b/a_fold"/>
</dbReference>
<organism evidence="7">
    <name type="scientific">freshwater metagenome</name>
    <dbReference type="NCBI Taxonomy" id="449393"/>
    <lineage>
        <taxon>unclassified sequences</taxon>
        <taxon>metagenomes</taxon>
        <taxon>ecological metagenomes</taxon>
    </lineage>
</organism>
<dbReference type="InterPro" id="IPR018394">
    <property type="entry name" value="DNA_photolyase_1_CS_C"/>
</dbReference>
<dbReference type="GO" id="GO:0003904">
    <property type="term" value="F:deoxyribodipyrimidine photo-lyase activity"/>
    <property type="evidence" value="ECO:0007669"/>
    <property type="project" value="TreeGrafter"/>
</dbReference>
<evidence type="ECO:0000256" key="5">
    <source>
        <dbReference type="SAM" id="MobiDB-lite"/>
    </source>
</evidence>
<dbReference type="GO" id="GO:0071949">
    <property type="term" value="F:FAD binding"/>
    <property type="evidence" value="ECO:0007669"/>
    <property type="project" value="TreeGrafter"/>
</dbReference>
<feature type="domain" description="Photolyase/cryptochrome alpha/beta" evidence="6">
    <location>
        <begin position="1"/>
        <end position="127"/>
    </location>
</feature>
<dbReference type="GO" id="GO:0003677">
    <property type="term" value="F:DNA binding"/>
    <property type="evidence" value="ECO:0007669"/>
    <property type="project" value="TreeGrafter"/>
</dbReference>
<evidence type="ECO:0000313" key="7">
    <source>
        <dbReference type="EMBL" id="CAB4659663.1"/>
    </source>
</evidence>
<dbReference type="GO" id="GO:0006139">
    <property type="term" value="P:nucleobase-containing compound metabolic process"/>
    <property type="evidence" value="ECO:0007669"/>
    <property type="project" value="UniProtKB-ARBA"/>
</dbReference>
<dbReference type="PROSITE" id="PS51645">
    <property type="entry name" value="PHR_CRY_ALPHA_BETA"/>
    <property type="match status" value="1"/>
</dbReference>
<dbReference type="EMBL" id="CAEZWI010000146">
    <property type="protein sequence ID" value="CAB4659663.1"/>
    <property type="molecule type" value="Genomic_DNA"/>
</dbReference>
<keyword evidence="4" id="KW-0157">Chromophore</keyword>
<dbReference type="Gene3D" id="1.25.40.80">
    <property type="match status" value="1"/>
</dbReference>
<dbReference type="InterPro" id="IPR036134">
    <property type="entry name" value="Crypto/Photolyase_FAD-like_sf"/>
</dbReference>
<comment type="cofactor">
    <cofactor evidence="1">
        <name>FAD</name>
        <dbReference type="ChEBI" id="CHEBI:57692"/>
    </cofactor>
</comment>
<dbReference type="PROSITE" id="PS00691">
    <property type="entry name" value="DNA_PHOTOLYASES_1_2"/>
    <property type="match status" value="1"/>
</dbReference>